<dbReference type="EMBL" id="QKTW01000011">
    <property type="protein sequence ID" value="PZF73586.1"/>
    <property type="molecule type" value="Genomic_DNA"/>
</dbReference>
<name>A0A2W2BJG9_9BACT</name>
<organism evidence="1 2">
    <name type="scientific">Taibaiella soli</name>
    <dbReference type="NCBI Taxonomy" id="1649169"/>
    <lineage>
        <taxon>Bacteria</taxon>
        <taxon>Pseudomonadati</taxon>
        <taxon>Bacteroidota</taxon>
        <taxon>Chitinophagia</taxon>
        <taxon>Chitinophagales</taxon>
        <taxon>Chitinophagaceae</taxon>
        <taxon>Taibaiella</taxon>
    </lineage>
</organism>
<evidence type="ECO:0000313" key="1">
    <source>
        <dbReference type="EMBL" id="PZF73586.1"/>
    </source>
</evidence>
<dbReference type="AlphaFoldDB" id="A0A2W2BJG9"/>
<keyword evidence="2" id="KW-1185">Reference proteome</keyword>
<comment type="caution">
    <text evidence="1">The sequence shown here is derived from an EMBL/GenBank/DDBJ whole genome shotgun (WGS) entry which is preliminary data.</text>
</comment>
<dbReference type="OrthoDB" id="1246696at2"/>
<evidence type="ECO:0000313" key="2">
    <source>
        <dbReference type="Proteomes" id="UP000248745"/>
    </source>
</evidence>
<sequence length="288" mass="33283">MGWHLPYRPLDTALKFQVSVQTESTFNGDNSGANIRYGLQLRPAPKQGWGDYCLEVQQTDTRYHTGKINPADDVILRLAAPWKKLELLLDKNGNPYNIRNHVEIWQLWNEDVRIAVQATYKGQWVDEMVRKTDDLILHPDQLLKTILTKDQVLANYFNDVYKRVFDFRTQHSAPATSMQHVMGENFVPLQEVWQYRKTPAGGHVDAEGFLPETADMTSVKSVKEWLQRKTGTVITEQLEVKRAANYEISQQTGWYNAFNTISIMRLGNVWQKRTTIQLSPEKMNSNGR</sequence>
<reference evidence="1 2" key="1">
    <citation type="submission" date="2018-06" db="EMBL/GenBank/DDBJ databases">
        <title>Mucibacter soli gen. nov., sp. nov., a new member of the family Chitinophagaceae producing mucin.</title>
        <authorList>
            <person name="Kim M.-K."/>
            <person name="Park S."/>
            <person name="Kim T.-S."/>
            <person name="Joung Y."/>
            <person name="Han J.-H."/>
            <person name="Kim S.B."/>
        </authorList>
    </citation>
    <scope>NUCLEOTIDE SEQUENCE [LARGE SCALE GENOMIC DNA]</scope>
    <source>
        <strain evidence="1 2">R1-15</strain>
    </source>
</reference>
<dbReference type="Proteomes" id="UP000248745">
    <property type="component" value="Unassembled WGS sequence"/>
</dbReference>
<gene>
    <name evidence="1" type="ORF">DN068_07640</name>
</gene>
<proteinExistence type="predicted"/>
<protein>
    <submittedName>
        <fullName evidence="1">Uncharacterized protein</fullName>
    </submittedName>
</protein>
<dbReference type="RefSeq" id="WP_110998312.1">
    <property type="nucleotide sequence ID" value="NZ_QKTW01000011.1"/>
</dbReference>
<accession>A0A2W2BJG9</accession>